<dbReference type="EMBL" id="MU002906">
    <property type="protein sequence ID" value="KAF2785525.1"/>
    <property type="molecule type" value="Genomic_DNA"/>
</dbReference>
<protein>
    <recommendedName>
        <fullName evidence="3">MULE transposase domain-containing protein</fullName>
    </recommendedName>
</protein>
<gene>
    <name evidence="1" type="ORF">K505DRAFT_261890</name>
</gene>
<keyword evidence="2" id="KW-1185">Reference proteome</keyword>
<accession>A0A6A6WN81</accession>
<dbReference type="AlphaFoldDB" id="A0A6A6WN81"/>
<evidence type="ECO:0000313" key="1">
    <source>
        <dbReference type="EMBL" id="KAF2785525.1"/>
    </source>
</evidence>
<organism evidence="1 2">
    <name type="scientific">Melanomma pulvis-pyrius CBS 109.77</name>
    <dbReference type="NCBI Taxonomy" id="1314802"/>
    <lineage>
        <taxon>Eukaryota</taxon>
        <taxon>Fungi</taxon>
        <taxon>Dikarya</taxon>
        <taxon>Ascomycota</taxon>
        <taxon>Pezizomycotina</taxon>
        <taxon>Dothideomycetes</taxon>
        <taxon>Pleosporomycetidae</taxon>
        <taxon>Pleosporales</taxon>
        <taxon>Melanommataceae</taxon>
        <taxon>Melanomma</taxon>
    </lineage>
</organism>
<name>A0A6A6WN81_9PLEO</name>
<sequence>REIRWKHLHKEGFVGVTVDMDGKQMAGLGKYLTTIDPLHREWQWQLKNVVVFCQIHFLRSITAAGGAVENSYSVHSRMRALLTCQSLEEYLELCNCLIMNESVPVQQWARHKKNAVIAAGLNKECSLISNSDWDMLSKTSNAVEQSANKSYSYGKRLRLLKAIQVAHQLDLRDMSQYKSRDELGIRHISRSTSMSSRYINHLARDSKSVEQVNGTC</sequence>
<reference evidence="1" key="1">
    <citation type="journal article" date="2020" name="Stud. Mycol.">
        <title>101 Dothideomycetes genomes: a test case for predicting lifestyles and emergence of pathogens.</title>
        <authorList>
            <person name="Haridas S."/>
            <person name="Albert R."/>
            <person name="Binder M."/>
            <person name="Bloem J."/>
            <person name="Labutti K."/>
            <person name="Salamov A."/>
            <person name="Andreopoulos B."/>
            <person name="Baker S."/>
            <person name="Barry K."/>
            <person name="Bills G."/>
            <person name="Bluhm B."/>
            <person name="Cannon C."/>
            <person name="Castanera R."/>
            <person name="Culley D."/>
            <person name="Daum C."/>
            <person name="Ezra D."/>
            <person name="Gonzalez J."/>
            <person name="Henrissat B."/>
            <person name="Kuo A."/>
            <person name="Liang C."/>
            <person name="Lipzen A."/>
            <person name="Lutzoni F."/>
            <person name="Magnuson J."/>
            <person name="Mondo S."/>
            <person name="Nolan M."/>
            <person name="Ohm R."/>
            <person name="Pangilinan J."/>
            <person name="Park H.-J."/>
            <person name="Ramirez L."/>
            <person name="Alfaro M."/>
            <person name="Sun H."/>
            <person name="Tritt A."/>
            <person name="Yoshinaga Y."/>
            <person name="Zwiers L.-H."/>
            <person name="Turgeon B."/>
            <person name="Goodwin S."/>
            <person name="Spatafora J."/>
            <person name="Crous P."/>
            <person name="Grigoriev I."/>
        </authorList>
    </citation>
    <scope>NUCLEOTIDE SEQUENCE</scope>
    <source>
        <strain evidence="1">CBS 109.77</strain>
    </source>
</reference>
<evidence type="ECO:0000313" key="2">
    <source>
        <dbReference type="Proteomes" id="UP000799757"/>
    </source>
</evidence>
<feature type="non-terminal residue" evidence="1">
    <location>
        <position position="1"/>
    </location>
</feature>
<dbReference type="OrthoDB" id="3793118at2759"/>
<dbReference type="Proteomes" id="UP000799757">
    <property type="component" value="Unassembled WGS sequence"/>
</dbReference>
<evidence type="ECO:0008006" key="3">
    <source>
        <dbReference type="Google" id="ProtNLM"/>
    </source>
</evidence>
<proteinExistence type="predicted"/>